<evidence type="ECO:0000313" key="1">
    <source>
        <dbReference type="EMBL" id="MFC3136645.1"/>
    </source>
</evidence>
<accession>A0ABV7G9F0</accession>
<reference evidence="2" key="1">
    <citation type="journal article" date="2019" name="Int. J. Syst. Evol. Microbiol.">
        <title>The Global Catalogue of Microorganisms (GCM) 10K type strain sequencing project: providing services to taxonomists for standard genome sequencing and annotation.</title>
        <authorList>
            <consortium name="The Broad Institute Genomics Platform"/>
            <consortium name="The Broad Institute Genome Sequencing Center for Infectious Disease"/>
            <person name="Wu L."/>
            <person name="Ma J."/>
        </authorList>
    </citation>
    <scope>NUCLEOTIDE SEQUENCE [LARGE SCALE GENOMIC DNA]</scope>
    <source>
        <strain evidence="2">KCTC 52277</strain>
    </source>
</reference>
<evidence type="ECO:0000313" key="2">
    <source>
        <dbReference type="Proteomes" id="UP001595621"/>
    </source>
</evidence>
<name>A0ABV7G9F0_9GAMM</name>
<dbReference type="RefSeq" id="WP_248936448.1">
    <property type="nucleotide sequence ID" value="NZ_JAKILF010000005.1"/>
</dbReference>
<keyword evidence="2" id="KW-1185">Reference proteome</keyword>
<organism evidence="1 2">
    <name type="scientific">Shewanella submarina</name>
    <dbReference type="NCBI Taxonomy" id="2016376"/>
    <lineage>
        <taxon>Bacteria</taxon>
        <taxon>Pseudomonadati</taxon>
        <taxon>Pseudomonadota</taxon>
        <taxon>Gammaproteobacteria</taxon>
        <taxon>Alteromonadales</taxon>
        <taxon>Shewanellaceae</taxon>
        <taxon>Shewanella</taxon>
    </lineage>
</organism>
<dbReference type="Proteomes" id="UP001595621">
    <property type="component" value="Unassembled WGS sequence"/>
</dbReference>
<protein>
    <submittedName>
        <fullName evidence="1">Uncharacterized protein</fullName>
    </submittedName>
</protein>
<sequence>MDEVKRCTDYIRDNIGFKPMSDAELARLESLLCAILNVSEHSASAAVTFHTDTTEYLFEVARSCSKVAYNIHGQRSGTINDAQYRSAATMLGLRGEHDLVKQALMEREQRRSEAVEEKAIAGMY</sequence>
<proteinExistence type="predicted"/>
<dbReference type="EMBL" id="JBHRTD010000001">
    <property type="protein sequence ID" value="MFC3136645.1"/>
    <property type="molecule type" value="Genomic_DNA"/>
</dbReference>
<gene>
    <name evidence="1" type="ORF">ACFOE0_00370</name>
</gene>
<comment type="caution">
    <text evidence="1">The sequence shown here is derived from an EMBL/GenBank/DDBJ whole genome shotgun (WGS) entry which is preliminary data.</text>
</comment>